<keyword evidence="1" id="KW-1133">Transmembrane helix</keyword>
<dbReference type="EMBL" id="LHQQ01000161">
    <property type="protein sequence ID" value="KOS40509.1"/>
    <property type="molecule type" value="Genomic_DNA"/>
</dbReference>
<sequence length="66" mass="7429">MRVPHLRRVSDPGLLEKGARSHVSIGMLLLVVTLQGVFVFFHMFIKKLAYSSFRSELNGLEDVVVS</sequence>
<feature type="transmembrane region" description="Helical" evidence="1">
    <location>
        <begin position="23"/>
        <end position="45"/>
    </location>
</feature>
<evidence type="ECO:0000313" key="2">
    <source>
        <dbReference type="EMBL" id="KOS40509.1"/>
    </source>
</evidence>
<evidence type="ECO:0000256" key="1">
    <source>
        <dbReference type="SAM" id="Phobius"/>
    </source>
</evidence>
<protein>
    <submittedName>
        <fullName evidence="2">Uncharacterized protein</fullName>
    </submittedName>
</protein>
<accession>A0A0M9WDA3</accession>
<keyword evidence="1" id="KW-0472">Membrane</keyword>
<gene>
    <name evidence="2" type="ORF">ACN38_g8627</name>
</gene>
<evidence type="ECO:0000313" key="3">
    <source>
        <dbReference type="Proteomes" id="UP000037696"/>
    </source>
</evidence>
<comment type="caution">
    <text evidence="2">The sequence shown here is derived from an EMBL/GenBank/DDBJ whole genome shotgun (WGS) entry which is preliminary data.</text>
</comment>
<name>A0A0M9WDA3_9EURO</name>
<keyword evidence="3" id="KW-1185">Reference proteome</keyword>
<keyword evidence="1" id="KW-0812">Transmembrane</keyword>
<reference evidence="2 3" key="1">
    <citation type="submission" date="2015-08" db="EMBL/GenBank/DDBJ databases">
        <title>Genome sequencing of Penicillium nordicum.</title>
        <authorList>
            <person name="Nguyen H.D."/>
            <person name="Seifert K.A."/>
        </authorList>
    </citation>
    <scope>NUCLEOTIDE SEQUENCE [LARGE SCALE GENOMIC DNA]</scope>
    <source>
        <strain evidence="2 3">DAOMC 185683</strain>
    </source>
</reference>
<proteinExistence type="predicted"/>
<dbReference type="AlphaFoldDB" id="A0A0M9WDA3"/>
<organism evidence="2 3">
    <name type="scientific">Penicillium nordicum</name>
    <dbReference type="NCBI Taxonomy" id="229535"/>
    <lineage>
        <taxon>Eukaryota</taxon>
        <taxon>Fungi</taxon>
        <taxon>Dikarya</taxon>
        <taxon>Ascomycota</taxon>
        <taxon>Pezizomycotina</taxon>
        <taxon>Eurotiomycetes</taxon>
        <taxon>Eurotiomycetidae</taxon>
        <taxon>Eurotiales</taxon>
        <taxon>Aspergillaceae</taxon>
        <taxon>Penicillium</taxon>
    </lineage>
</organism>
<dbReference type="Proteomes" id="UP000037696">
    <property type="component" value="Unassembled WGS sequence"/>
</dbReference>